<keyword evidence="4 7" id="KW-1133">Transmembrane helix</keyword>
<comment type="similarity">
    <text evidence="2">Belongs to the ODR-4 family.</text>
</comment>
<evidence type="ECO:0000256" key="5">
    <source>
        <dbReference type="ARBA" id="ARBA00023136"/>
    </source>
</evidence>
<comment type="caution">
    <text evidence="8">The sequence shown here is derived from an EMBL/GenBank/DDBJ whole genome shotgun (WGS) entry which is preliminary data.</text>
</comment>
<sequence length="491" mass="55130">MGRTVYVEKHLRTYLTSLAKPDGYVIGLILGQSAGQKDYIVHLAKTPPPLTKNVVEETLISSTVSMEQDAANIYIRSVKDIPMSWVADHAKHVTRMLPGGMWVLGVFIVGPEDTLDNTSNVQKLKSVLGAIHKTLSWNNKYLCGNNQDEKLILSFNSIAQKYICKSIDIAKDSMLKPADWKFQEKATKWHQLETLVDFDRLYLIAVDKDPETLKKQLQNILTNVADLIDSSLIVIEGEVRSPDDTLETLGKRKKSSNKKCKNKTDDSNNSLQVSLYIPCSQDNSNVDVRTTSCSASIRLIGQLVSRTFVHQRASIAEANTAVKEDIVRSLASRLEMHWDSLIEEENGSPEGKSRMRDMDINIVVEFDNLLHLCNLFSENITLHEPPRRVLIALPDNKVTLSDYLFPGEGPQEALLSLQELLDLNVQESQVQKEVELQADPIEFYCQSNVNTKPLDNNADTTGNYQMTTYLIGLSVAFIILLIAVLVHQFMI</sequence>
<organism evidence="8 9">
    <name type="scientific">Pseudoatta argentina</name>
    <dbReference type="NCBI Taxonomy" id="621737"/>
    <lineage>
        <taxon>Eukaryota</taxon>
        <taxon>Metazoa</taxon>
        <taxon>Ecdysozoa</taxon>
        <taxon>Arthropoda</taxon>
        <taxon>Hexapoda</taxon>
        <taxon>Insecta</taxon>
        <taxon>Pterygota</taxon>
        <taxon>Neoptera</taxon>
        <taxon>Endopterygota</taxon>
        <taxon>Hymenoptera</taxon>
        <taxon>Apocrita</taxon>
        <taxon>Aculeata</taxon>
        <taxon>Formicoidea</taxon>
        <taxon>Formicidae</taxon>
        <taxon>Myrmicinae</taxon>
        <taxon>Pseudoatta</taxon>
    </lineage>
</organism>
<dbReference type="EMBL" id="JAANIA010002973">
    <property type="protein sequence ID" value="KAG5306359.1"/>
    <property type="molecule type" value="Genomic_DNA"/>
</dbReference>
<evidence type="ECO:0000313" key="8">
    <source>
        <dbReference type="EMBL" id="KAG5306359.1"/>
    </source>
</evidence>
<feature type="compositionally biased region" description="Basic residues" evidence="6">
    <location>
        <begin position="251"/>
        <end position="261"/>
    </location>
</feature>
<name>A0A836EGJ4_9HYME</name>
<evidence type="ECO:0000256" key="7">
    <source>
        <dbReference type="SAM" id="Phobius"/>
    </source>
</evidence>
<feature type="non-terminal residue" evidence="8">
    <location>
        <position position="1"/>
    </location>
</feature>
<evidence type="ECO:0000313" key="9">
    <source>
        <dbReference type="Proteomes" id="UP000668214"/>
    </source>
</evidence>
<evidence type="ECO:0000256" key="2">
    <source>
        <dbReference type="ARBA" id="ARBA00010131"/>
    </source>
</evidence>
<dbReference type="PANTHER" id="PTHR33966:SF1">
    <property type="entry name" value="PROTEIN ODR-4 HOMOLOG"/>
    <property type="match status" value="1"/>
</dbReference>
<feature type="non-terminal residue" evidence="8">
    <location>
        <position position="491"/>
    </location>
</feature>
<dbReference type="GO" id="GO:0016020">
    <property type="term" value="C:membrane"/>
    <property type="evidence" value="ECO:0007669"/>
    <property type="project" value="UniProtKB-SubCell"/>
</dbReference>
<reference evidence="8" key="1">
    <citation type="submission" date="2020-02" db="EMBL/GenBank/DDBJ databases">
        <title>Relaxed selection underlies rapid genomic changes in the transitions from sociality to social parasitism in ants.</title>
        <authorList>
            <person name="Bi X."/>
        </authorList>
    </citation>
    <scope>NUCLEOTIDE SEQUENCE</scope>
    <source>
        <strain evidence="8">BGI-DK2014c</strain>
        <tissue evidence="8">Whole body</tissue>
    </source>
</reference>
<evidence type="ECO:0000256" key="4">
    <source>
        <dbReference type="ARBA" id="ARBA00022989"/>
    </source>
</evidence>
<comment type="subcellular location">
    <subcellularLocation>
        <location evidence="1">Membrane</location>
    </subcellularLocation>
</comment>
<keyword evidence="9" id="KW-1185">Reference proteome</keyword>
<dbReference type="AlphaFoldDB" id="A0A836EGJ4"/>
<evidence type="ECO:0000256" key="1">
    <source>
        <dbReference type="ARBA" id="ARBA00004370"/>
    </source>
</evidence>
<proteinExistence type="inferred from homology"/>
<keyword evidence="3 7" id="KW-0812">Transmembrane</keyword>
<protein>
    <submittedName>
        <fullName evidence="8">ODR4 protein</fullName>
    </submittedName>
</protein>
<dbReference type="GO" id="GO:0012505">
    <property type="term" value="C:endomembrane system"/>
    <property type="evidence" value="ECO:0007669"/>
    <property type="project" value="TreeGrafter"/>
</dbReference>
<dbReference type="Proteomes" id="UP000668214">
    <property type="component" value="Unassembled WGS sequence"/>
</dbReference>
<dbReference type="Pfam" id="PF14778">
    <property type="entry name" value="ODR4-like"/>
    <property type="match status" value="1"/>
</dbReference>
<evidence type="ECO:0000256" key="3">
    <source>
        <dbReference type="ARBA" id="ARBA00022692"/>
    </source>
</evidence>
<accession>A0A836EGJ4</accession>
<dbReference type="PANTHER" id="PTHR33966">
    <property type="entry name" value="PROTEIN ODR-4 HOMOLOG"/>
    <property type="match status" value="1"/>
</dbReference>
<keyword evidence="5 7" id="KW-0472">Membrane</keyword>
<gene>
    <name evidence="8" type="primary">Odr4</name>
    <name evidence="8" type="ORF">G6Z78_0003828</name>
</gene>
<feature type="transmembrane region" description="Helical" evidence="7">
    <location>
        <begin position="466"/>
        <end position="486"/>
    </location>
</feature>
<evidence type="ECO:0000256" key="6">
    <source>
        <dbReference type="SAM" id="MobiDB-lite"/>
    </source>
</evidence>
<dbReference type="InterPro" id="IPR029454">
    <property type="entry name" value="ODR-4-like"/>
</dbReference>
<feature type="region of interest" description="Disordered" evidence="6">
    <location>
        <begin position="248"/>
        <end position="268"/>
    </location>
</feature>
<dbReference type="GO" id="GO:0008104">
    <property type="term" value="P:intracellular protein localization"/>
    <property type="evidence" value="ECO:0007669"/>
    <property type="project" value="TreeGrafter"/>
</dbReference>